<feature type="non-terminal residue" evidence="2">
    <location>
        <position position="1"/>
    </location>
</feature>
<keyword evidence="3" id="KW-1185">Reference proteome</keyword>
<sequence length="67" mass="7624">HHMQPNLMSTHLYDSWKSLIPTLVTVQLDYTAWTLGAPLQRIHTLALSLCCSHTCAQKHTSIVCLFF</sequence>
<evidence type="ECO:0000313" key="1">
    <source>
        <dbReference type="EMBL" id="KAG1799103.1"/>
    </source>
</evidence>
<gene>
    <name evidence="2" type="ORF">BJ212DRAFT_1202334</name>
    <name evidence="1" type="ORF">BJ212DRAFT_1220165</name>
</gene>
<proteinExistence type="predicted"/>
<comment type="caution">
    <text evidence="2">The sequence shown here is derived from an EMBL/GenBank/DDBJ whole genome shotgun (WGS) entry which is preliminary data.</text>
</comment>
<accession>A0A9P7E823</accession>
<evidence type="ECO:0000313" key="3">
    <source>
        <dbReference type="Proteomes" id="UP000807769"/>
    </source>
</evidence>
<dbReference type="Proteomes" id="UP000807769">
    <property type="component" value="Unassembled WGS sequence"/>
</dbReference>
<dbReference type="AlphaFoldDB" id="A0A9P7E823"/>
<dbReference type="EMBL" id="JABBWG010000155">
    <property type="protein sequence ID" value="KAG1799103.1"/>
    <property type="molecule type" value="Genomic_DNA"/>
</dbReference>
<name>A0A9P7E823_9AGAM</name>
<organism evidence="2 3">
    <name type="scientific">Suillus subaureus</name>
    <dbReference type="NCBI Taxonomy" id="48587"/>
    <lineage>
        <taxon>Eukaryota</taxon>
        <taxon>Fungi</taxon>
        <taxon>Dikarya</taxon>
        <taxon>Basidiomycota</taxon>
        <taxon>Agaricomycotina</taxon>
        <taxon>Agaricomycetes</taxon>
        <taxon>Agaricomycetidae</taxon>
        <taxon>Boletales</taxon>
        <taxon>Suillineae</taxon>
        <taxon>Suillaceae</taxon>
        <taxon>Suillus</taxon>
    </lineage>
</organism>
<reference evidence="2" key="1">
    <citation type="journal article" date="2020" name="New Phytol.">
        <title>Comparative genomics reveals dynamic genome evolution in host specialist ectomycorrhizal fungi.</title>
        <authorList>
            <person name="Lofgren L.A."/>
            <person name="Nguyen N.H."/>
            <person name="Vilgalys R."/>
            <person name="Ruytinx J."/>
            <person name="Liao H.L."/>
            <person name="Branco S."/>
            <person name="Kuo A."/>
            <person name="LaButti K."/>
            <person name="Lipzen A."/>
            <person name="Andreopoulos W."/>
            <person name="Pangilinan J."/>
            <person name="Riley R."/>
            <person name="Hundley H."/>
            <person name="Na H."/>
            <person name="Barry K."/>
            <person name="Grigoriev I.V."/>
            <person name="Stajich J.E."/>
            <person name="Kennedy P.G."/>
        </authorList>
    </citation>
    <scope>NUCLEOTIDE SEQUENCE</scope>
    <source>
        <strain evidence="2">MN1</strain>
    </source>
</reference>
<dbReference type="OrthoDB" id="2691413at2759"/>
<feature type="non-terminal residue" evidence="2">
    <location>
        <position position="67"/>
    </location>
</feature>
<evidence type="ECO:0000313" key="2">
    <source>
        <dbReference type="EMBL" id="KAG1813926.1"/>
    </source>
</evidence>
<dbReference type="RefSeq" id="XP_041191562.1">
    <property type="nucleotide sequence ID" value="XM_041329093.1"/>
</dbReference>
<dbReference type="EMBL" id="JABBWG010000022">
    <property type="protein sequence ID" value="KAG1813926.1"/>
    <property type="molecule type" value="Genomic_DNA"/>
</dbReference>
<dbReference type="GeneID" id="64623110"/>
<protein>
    <submittedName>
        <fullName evidence="2">Uncharacterized protein</fullName>
    </submittedName>
</protein>